<dbReference type="RefSeq" id="WP_095416217.1">
    <property type="nucleotide sequence ID" value="NZ_CP018477.1"/>
</dbReference>
<dbReference type="Proteomes" id="UP000215086">
    <property type="component" value="Chromosome"/>
</dbReference>
<evidence type="ECO:0000256" key="6">
    <source>
        <dbReference type="ARBA" id="ARBA00023235"/>
    </source>
</evidence>
<evidence type="ECO:0000256" key="2">
    <source>
        <dbReference type="ARBA" id="ARBA00010231"/>
    </source>
</evidence>
<dbReference type="GO" id="GO:0006166">
    <property type="term" value="P:purine ribonucleoside salvage"/>
    <property type="evidence" value="ECO:0007669"/>
    <property type="project" value="TreeGrafter"/>
</dbReference>
<keyword evidence="6" id="KW-0413">Isomerase</keyword>
<dbReference type="InterPro" id="IPR016066">
    <property type="entry name" value="A-D-PHexomutase_CS"/>
</dbReference>
<reference evidence="10 11" key="1">
    <citation type="journal article" name="Front. Microbiol.">
        <title>Sugar Metabolism of the First Thermophilic Planctomycete Thermogutta terrifontis: Comparative Genomic and Transcriptomic Approaches.</title>
        <authorList>
            <person name="Elcheninov A.G."/>
            <person name="Menzel P."/>
            <person name="Gudbergsdottir S.R."/>
            <person name="Slesarev A.I."/>
            <person name="Kadnikov V.V."/>
            <person name="Krogh A."/>
            <person name="Bonch-Osmolovskaya E.A."/>
            <person name="Peng X."/>
            <person name="Kublanov I.V."/>
        </authorList>
    </citation>
    <scope>NUCLEOTIDE SEQUENCE [LARGE SCALE GENOMIC DNA]</scope>
    <source>
        <strain evidence="10 11">R1</strain>
    </source>
</reference>
<dbReference type="GO" id="GO:0000287">
    <property type="term" value="F:magnesium ion binding"/>
    <property type="evidence" value="ECO:0007669"/>
    <property type="project" value="InterPro"/>
</dbReference>
<evidence type="ECO:0000259" key="7">
    <source>
        <dbReference type="Pfam" id="PF02878"/>
    </source>
</evidence>
<keyword evidence="4" id="KW-0479">Metal-binding</keyword>
<evidence type="ECO:0000259" key="9">
    <source>
        <dbReference type="Pfam" id="PF02880"/>
    </source>
</evidence>
<evidence type="ECO:0000259" key="8">
    <source>
        <dbReference type="Pfam" id="PF02879"/>
    </source>
</evidence>
<dbReference type="InterPro" id="IPR005846">
    <property type="entry name" value="A-D-PHexomutase_a/b/a-III"/>
</dbReference>
<dbReference type="EMBL" id="CP018477">
    <property type="protein sequence ID" value="ASV76430.1"/>
    <property type="molecule type" value="Genomic_DNA"/>
</dbReference>
<dbReference type="GO" id="GO:0008973">
    <property type="term" value="F:phosphopentomutase activity"/>
    <property type="evidence" value="ECO:0007669"/>
    <property type="project" value="TreeGrafter"/>
</dbReference>
<dbReference type="GO" id="GO:0005975">
    <property type="term" value="P:carbohydrate metabolic process"/>
    <property type="evidence" value="ECO:0007669"/>
    <property type="project" value="InterPro"/>
</dbReference>
<dbReference type="InterPro" id="IPR005845">
    <property type="entry name" value="A-D-PHexomutase_a/b/a-II"/>
</dbReference>
<keyword evidence="11" id="KW-1185">Reference proteome</keyword>
<dbReference type="SUPFAM" id="SSF53738">
    <property type="entry name" value="Phosphoglucomutase, first 3 domains"/>
    <property type="match status" value="3"/>
</dbReference>
<evidence type="ECO:0000256" key="4">
    <source>
        <dbReference type="ARBA" id="ARBA00022723"/>
    </source>
</evidence>
<dbReference type="PROSITE" id="PS00710">
    <property type="entry name" value="PGM_PMM"/>
    <property type="match status" value="1"/>
</dbReference>
<dbReference type="SUPFAM" id="SSF55957">
    <property type="entry name" value="Phosphoglucomutase, C-terminal domain"/>
    <property type="match status" value="1"/>
</dbReference>
<evidence type="ECO:0000256" key="1">
    <source>
        <dbReference type="ARBA" id="ARBA00001946"/>
    </source>
</evidence>
<proteinExistence type="inferred from homology"/>
<dbReference type="PANTHER" id="PTHR45745:SF1">
    <property type="entry name" value="PHOSPHOGLUCOMUTASE 2B-RELATED"/>
    <property type="match status" value="1"/>
</dbReference>
<dbReference type="Pfam" id="PF02880">
    <property type="entry name" value="PGM_PMM_III"/>
    <property type="match status" value="1"/>
</dbReference>
<evidence type="ECO:0000256" key="3">
    <source>
        <dbReference type="ARBA" id="ARBA00022553"/>
    </source>
</evidence>
<keyword evidence="5" id="KW-0460">Magnesium</keyword>
<comment type="cofactor">
    <cofactor evidence="1">
        <name>Mg(2+)</name>
        <dbReference type="ChEBI" id="CHEBI:18420"/>
    </cofactor>
</comment>
<feature type="domain" description="Alpha-D-phosphohexomutase alpha/beta/alpha" evidence="9">
    <location>
        <begin position="349"/>
        <end position="473"/>
    </location>
</feature>
<dbReference type="OrthoDB" id="9806956at2"/>
<dbReference type="Pfam" id="PF02879">
    <property type="entry name" value="PGM_PMM_II"/>
    <property type="match status" value="1"/>
</dbReference>
<dbReference type="InterPro" id="IPR036900">
    <property type="entry name" value="A-D-PHexomutase_C_sf"/>
</dbReference>
<dbReference type="Gene3D" id="3.40.120.10">
    <property type="entry name" value="Alpha-D-Glucose-1,6-Bisphosphate, subunit A, domain 3"/>
    <property type="match status" value="3"/>
</dbReference>
<dbReference type="KEGG" id="ttf:THTE_3829"/>
<dbReference type="InterPro" id="IPR016055">
    <property type="entry name" value="A-D-PHexomutase_a/b/a-I/II/III"/>
</dbReference>
<evidence type="ECO:0000313" key="11">
    <source>
        <dbReference type="Proteomes" id="UP000215086"/>
    </source>
</evidence>
<protein>
    <submittedName>
        <fullName evidence="10">Phosphoglucosamine mutase / Phosphomannomutase</fullName>
    </submittedName>
</protein>
<dbReference type="AlphaFoldDB" id="A0A286RKF2"/>
<organism evidence="10 11">
    <name type="scientific">Thermogutta terrifontis</name>
    <dbReference type="NCBI Taxonomy" id="1331910"/>
    <lineage>
        <taxon>Bacteria</taxon>
        <taxon>Pseudomonadati</taxon>
        <taxon>Planctomycetota</taxon>
        <taxon>Planctomycetia</taxon>
        <taxon>Pirellulales</taxon>
        <taxon>Thermoguttaceae</taxon>
        <taxon>Thermogutta</taxon>
    </lineage>
</organism>
<gene>
    <name evidence="10" type="ORF">THTE_3829</name>
</gene>
<feature type="domain" description="Alpha-D-phosphohexomutase alpha/beta/alpha" evidence="7">
    <location>
        <begin position="70"/>
        <end position="202"/>
    </location>
</feature>
<name>A0A286RKF2_9BACT</name>
<comment type="similarity">
    <text evidence="2">Belongs to the phosphohexose mutase family.</text>
</comment>
<dbReference type="Pfam" id="PF02878">
    <property type="entry name" value="PGM_PMM_I"/>
    <property type="match status" value="1"/>
</dbReference>
<feature type="domain" description="Alpha-D-phosphohexomutase alpha/beta/alpha" evidence="8">
    <location>
        <begin position="234"/>
        <end position="333"/>
    </location>
</feature>
<dbReference type="InterPro" id="IPR005844">
    <property type="entry name" value="A-D-PHexomutase_a/b/a-I"/>
</dbReference>
<dbReference type="PANTHER" id="PTHR45745">
    <property type="entry name" value="PHOSPHOMANNOMUTASE 45A"/>
    <property type="match status" value="1"/>
</dbReference>
<accession>A0A286RKF2</accession>
<keyword evidence="3" id="KW-0597">Phosphoprotein</keyword>
<sequence>MTLAQDVVQKYLSQLQQALSEGKISQSAASNIERWLVEPRYAEYAPQVAQLIDEGQWKLLDDVFWQVIPFGTGGRRGRMFPVGCNAINDRTIGESAQGVADYVKSVFAGQQLACAIAYDTRHRSRQFAELCAGVMAASGYKVYFLDGFRSTPELSFAVRYKGCQCGIMVTASHNPPSDNAVKVYWSSGGQVLPPHDERMIKAVMAVQDIKRMPFEEGVRSGQIVCCQEEVDRAFVEAILRQSQPGPRNLRILYSPLHGVGATAVVPALKAAGFEDVHIYGPHAEPNGDFPNVPDHIANPENKAVFEPLIAEAVKIGADIALATDPDCDRLGCAVPIHPDRESPWTTLTGNQIGALLTDYVIRKAQEQGRLSARHYVVETLVTTRLIGRIARKFGVRVIDDLMVGFKWIGATIDYEGPEYFLLGAEESYGFLIGDHARDKDGAVAAMVLCELAAELKASEKTLAMRLDELFTTYGLHEETAFSIALPGQEGMQRMFELMNRFRTDPPKSLGGKTVARVRDLNQPLGQYEDEMELAMAAARRGNVVVLELDQHGHQYVAVRPSGTEPKCKFYIFSYIPPEDLTDLAKDKITLRQQLDAIAGDLRSYATR</sequence>
<evidence type="ECO:0000313" key="10">
    <source>
        <dbReference type="EMBL" id="ASV76430.1"/>
    </source>
</evidence>
<dbReference type="CDD" id="cd05799">
    <property type="entry name" value="PGM2"/>
    <property type="match status" value="1"/>
</dbReference>
<evidence type="ECO:0000256" key="5">
    <source>
        <dbReference type="ARBA" id="ARBA00022842"/>
    </source>
</evidence>